<dbReference type="Proteomes" id="UP000220797">
    <property type="component" value="Unassembled WGS sequence"/>
</dbReference>
<protein>
    <recommendedName>
        <fullName evidence="5">MSP domain-containing protein</fullName>
    </recommendedName>
</protein>
<feature type="compositionally biased region" description="Basic residues" evidence="2">
    <location>
        <begin position="5737"/>
        <end position="5749"/>
    </location>
</feature>
<dbReference type="Gene3D" id="2.60.40.10">
    <property type="entry name" value="Immunoglobulins"/>
    <property type="match status" value="10"/>
</dbReference>
<feature type="region of interest" description="Disordered" evidence="2">
    <location>
        <begin position="5324"/>
        <end position="5354"/>
    </location>
</feature>
<dbReference type="GeneID" id="39730559"/>
<feature type="coiled-coil region" evidence="1">
    <location>
        <begin position="4184"/>
        <end position="4213"/>
    </location>
</feature>
<keyword evidence="4" id="KW-1185">Reference proteome</keyword>
<evidence type="ECO:0000256" key="2">
    <source>
        <dbReference type="SAM" id="MobiDB-lite"/>
    </source>
</evidence>
<dbReference type="OMA" id="CYRKNKY"/>
<dbReference type="OrthoDB" id="442692at2759"/>
<dbReference type="PANTHER" id="PTHR23053:SF0">
    <property type="entry name" value="HYDROCEPHALUS-INDUCING PROTEIN HOMOLOG"/>
    <property type="match status" value="1"/>
</dbReference>
<dbReference type="GO" id="GO:0005930">
    <property type="term" value="C:axoneme"/>
    <property type="evidence" value="ECO:0007669"/>
    <property type="project" value="TreeGrafter"/>
</dbReference>
<feature type="compositionally biased region" description="Basic residues" evidence="2">
    <location>
        <begin position="4613"/>
        <end position="4627"/>
    </location>
</feature>
<dbReference type="RefSeq" id="XP_028527451.1">
    <property type="nucleotide sequence ID" value="XM_028670727.1"/>
</dbReference>
<evidence type="ECO:0000256" key="1">
    <source>
        <dbReference type="SAM" id="Coils"/>
    </source>
</evidence>
<feature type="compositionally biased region" description="Basic and acidic residues" evidence="2">
    <location>
        <begin position="3215"/>
        <end position="3230"/>
    </location>
</feature>
<comment type="caution">
    <text evidence="3">The sequence shown here is derived from an EMBL/GenBank/DDBJ whole genome shotgun (WGS) entry which is preliminary data.</text>
</comment>
<accession>A0A1J1GQU5</accession>
<feature type="region of interest" description="Disordered" evidence="2">
    <location>
        <begin position="2434"/>
        <end position="2493"/>
    </location>
</feature>
<feature type="compositionally biased region" description="Basic and acidic residues" evidence="2">
    <location>
        <begin position="2437"/>
        <end position="2493"/>
    </location>
</feature>
<dbReference type="InterPro" id="IPR033305">
    <property type="entry name" value="Hydin-like"/>
</dbReference>
<evidence type="ECO:0008006" key="5">
    <source>
        <dbReference type="Google" id="ProtNLM"/>
    </source>
</evidence>
<dbReference type="EMBL" id="CVMV01000032">
    <property type="protein sequence ID" value="CRG94636.1"/>
    <property type="molecule type" value="Genomic_DNA"/>
</dbReference>
<feature type="region of interest" description="Disordered" evidence="2">
    <location>
        <begin position="2992"/>
        <end position="3230"/>
    </location>
</feature>
<dbReference type="PANTHER" id="PTHR23053">
    <property type="entry name" value="DLEC1 DELETED IN LUNG AND ESOPHAGEAL CANCER 1"/>
    <property type="match status" value="1"/>
</dbReference>
<feature type="compositionally biased region" description="Basic and acidic residues" evidence="2">
    <location>
        <begin position="4594"/>
        <end position="4612"/>
    </location>
</feature>
<name>A0A1J1GQU5_PLAGA</name>
<feature type="region of interest" description="Disordered" evidence="2">
    <location>
        <begin position="5703"/>
        <end position="5753"/>
    </location>
</feature>
<sequence length="6733" mass="804151">MDYFKTNKVNNNKIYINQDDENYTELNDEKENFYFLKPKEFIKDRDKILKEFIKKKNDHIIKNNIVKTNISHAYFQAIPNIVIFTSYVPFKKYECLVNLKNIDVNARNLKIEIEENQIFKINYTSDIKKKVAPGMIFSFKIEFYPKSCVNYEYDLEIYSDNKSFILPIRCINNEIVLDVQDEIIIDETPIYLKNEKSITIKNIGKYENKFNIILNPPFYINSCIYTLEAGEIIELKVIFLPLEDKIYEDYMIINYENGIRTYTKIRSKGIIANVLIKDKEIFVDDVYINKSKEISIFIKNLSFFLLTYNIIKYEVFEYKYDNCSTNIKDANFRDEDKIIEKTFITDNELSDQNIIENLLYKNEEPEYSNGDKIYSEENAEYELTNNEIIPNELNEEYKDNKKGYNYEDNEIYNHKNFTRNYESSNDSFNSFCCEKKKNKIINIYPKTQKLYNDTETIITVIVNPHFASFLKIVLFLFIKGYKKKEKIVIYLKSITPEIIISNNLKKIDSILINTCKTLSFELINNSQIDAHIKIKKTEDENNEFQIVHNKIIIPEKSQKTLKIIYIPKISGLFEKTFIIHQKYTNVKKELKIISNCIFPEILFDKDHINFNNVSHSFKYEQTFYITNNSDLTLNYTFKICDELKEEIKILKQHGELCKYEKEKIQFIFFPKKIKKYFYDIEFLLDEIKTYKKIIPFYAICSRPDVEVQPNFLNLEQIIIDKEYRKQIKLINKSENIDIKYELILDKQINDVCYLEVSESEGIISRNDFKHIDICIKSKIVGYLLIVIKIKISGYEDLLFLNIKAYSACPTIKIIPSIIDFEKCNCLEIKEKIIEIKNESPIKTFIKLSNELSIFTYSENNFYIPPSQSIFIKMYAKCIETIIYHDTLRINVHHMNDVIIPIKAQGIGCPILINDCSINFEVIYTNKKYFHELIIFNKGINERNIHFLFESEKKRKNKNDYVEIFNVTPKSLSIKGGSETVCVLSAFNSKEEKCEDVLYVFEDLMNTKKLSKNFKKIKILSSFIHPEIEICDISRFVYNFYEVNMKKEDKEEKEENEENEIVERIKYIKNLNKLMQEIEVKNLKNANIKFTLSTKSPFFVEPQVIELKSKEKKKIPIYFDIDFMNNKISKIYEENLLVNFFENSKRQKYELVGETIYPNIVMNKNVIDFQYILKNLYAQETLEIKNVCNFKVYFKWYFEENNINKNFNEVFNINPSKGYLLPSEKKLITVTYNSINENYYNINSLCEIKNGPVYPLKLIAGYSEIKYSINKKELNYYVHYKSIGEDFLTIQNTGKIKLFVEIIYTIKFPSILYTNINNFFIEPYNSKDIIFYFIPGLPLKISENILIKICNFEEIKVKLNSNNFCNILHLNVDNINNNEVYNISNSSQDEIRSETSQQIIEKEETKNEDLKNLDDLINNTFLFVDEDSIYENQRKTLTKKLKKVYLSIFLSLKKSIEEILDIYYLNENNKKNFEKDESDNIYKTNVKTDETSTCYNTSYSETNASIKIKYRYEIINILKMYCSKNNKCIFFVDLLKSLILNQKDDNYILNIFSKLKKLVNFENISCHNYINNEYILKYLKRVILESNIELKTIRLNIGNLIINERKESTINIKNVSNDKIILNFNMKESESKDIMLVYDNNEINKNNSINLKIVIQKSCTEEKIFLEKIFLYLNDNNYYIINVKFNYIIPDILLYYKQINFEKVEIKTCLCKVNRLINTKKVNIKFKVKKIIFYNKKLEYYHLKRKTQIFIAPTKGIIKNNSYLDIKIFFEPSNIYRNAKIRIEIFIYHSNIIKTIDVYLNSTKDNVYVDKSDIIIKPLLLNSGEKYETVKIYNINNYSKYLYIYKLDNYYNFYESFIYDLLIIHKHIYIKKNDEKDLFYGNLIHYLIDIYKKKMKEIKNNYKKSKYLNSDNKNLQIENKQDDERELQIENTMKNDEKYNKNSFDKVSNVLANEEKNNRCNKIDKEKKEEKKKTEKYINPLSCSIFSEEYNSNELIIDIEYTQENVKVLENKIKILEELNIKNEVKYNYFEEYLKITKIKKKIKENYVIICPKYTDHKKIGSYLLKNNIINFSKKKKKENKNCEYDNFLTINKIIHWCNELNDKDSYPCIVKKNFIHYLIYERSINNNNGSTKQILNFTKSINENIKGGELVKNFEFENEISSNYYVSEQLNGNEKKKESLLYFCEDNDKSHMEIKKDIYEVNKTENIDENVKKGNKNKNFKKENTIGYEENKKFINIYKNKFKKKLTKNHIKSKIDNKHITYINKKKGNNINSSNKYHEVSCTYDEKTFFNKYNLKYKFEYINHFFNFSILNDELFMNEVRLFLKLIMSEKKKGKSENSIKKKNNFLNLFENILKKILVSPFYINGVVFFFKKNNYINPDNFLNIFLKINTDENVLIIYLNPIEKYEEFLNLKNNIEGKTENLDLRSNTENMIVYGKSDKKSKETNDKKQYETNDKKKNETNDKKRNETNDKKQNETNDKKQNETNDKKQNETNDKKQIELIGIQRIKCFYENLTKTYQRKIEKKLDEKKKIEKIIELLNINYDENTPCTIDENKDKKNIDIKKKKTILKRLTKEIEYKDNEALVNESCSDILDNNELGNYLKKNEKLEDNENNKIHEKNISVIEYFEDNGPNPTHNLYEKMKIYKEKYTLNKQIINELSMKCSKRKENVDYKIIKYNKKVNKINNYMKNSNYMDYAPFYKELKTILRNILKEYLKKNMNFSNTDNFHESEDIITLKNDEEIENKKLEYEKKKSFIKKVNLELSDNFIEKIYEEIDINILDVNVKDKEYIKNKDTNNFNERECNIKIEFDKLNNKHNIPEIKKKIEKITNENALCDKDNSSRNYNVTGGITRTDANNKDENIKTIIDKNEELIKYLKQTFVHITFIFFFVNDEIYFKKKKIMNEISKNLYQNYSDVKTSAYFFDIPYPKIYDSFNLKNFIQRKKNLEKCESIIHVDNNRGTKEKEEKETKVVEKKELHTVYKEFKEKKKKKKEKKKDTKTKIEKEEKEKEKDKEREREREGEKEKGEKGNIESEKEKEKEKEKNRNKEKANEKDEENEIEDKEKKKKKKKKENNEDDKKKKEKGKENEKNTNKEKTKEKDKGKEIEDKEKKKDNNENDKKMKENGKENEKNMNIEKKKENNEDDKKKKKEKGKENEKNRNKEKVKEKDEGKEIEDKEKKKENNENEKKKKKGKEERKKRERKRERGREGEEEEKEKEKEKEKNIIDEARDSENIRNDDIYQIKEHTNKHEKLKKENIEEIHSERTKSVKINMNEKKIKDVYYEELEKKKYEIKDEYDYMFYKCYNSYNKNKLIGNINIEDGDQKLIEFLQMDTHDDKKDMIQYKNITHFMLEKNNNTEIYIKINTCKITNMKKTICLIDILGNYIFLNIHIIIDKPKIYSNPYFIFNNNVSLFDKSNCFILSKKIYNFDKVLIGKNLSTFKDLIESELKEEGEEYVEFLKKFEGIHLPKFKINKYKIKNISTLEYSVKEKMISNNIDMIRNKDILKHLYKHVQILNLFNPSYFDCFVELSFDDKLHNYNENKSPKRKSVDNFLIYNDFYIYPDKFFILSKKFQKIIILFLPKNPSVFFENLLLSIYAVKEKISDKNDKLSLNNEKNMIEANKEINKSDKIFQSENLSINNIDILNKEIDNSTFDIFTLSLKGEGIRCSLKIDQNYLNFHKILLNSTYKKTIEIKNNSYCEILWYIDSNDLKDNYLKINPVKGNLLKNEKKIITICINANKVDIIKKKIKINYLEKNLTKKDKEKNNLYFTLFDIEAEICKSFVQINFEILDENKNDKNNQLIDNSVGDTNNILKNNNLKNNTPLDILKGKTKEKLTQSNKLYEVIEKEINFMHVQVNEVKFCLFKIKNTGKIKISFFLELNDDYFLNFITIDKISDSINSNEIKLVKLKLKSNKKIKFQNIPLFIHIYDIDNNYIQSYKYLCSVFFDYNYLKIIPPILNFDSIEIKKEETKFFKIINNGYFDFKYEIKLIKNKIKNRDDKLLENNNTGNYENNKIHEIDPFTIFPTIGLIKSKEEQTISVLFNSSEEKYYKYIYIVDVDNLMPDVNVNNKYKKIKGKKEKEKHGELIKIFASSVTPRISCNIQNIFEEVFVLKKMDVYRDFLDFFLSKNSYYNVDDNTLYYKYSYVNEFISERIKITNISDINVNVKIEVKEIDFLDYKYKKGKEKEKEKEKEQEITKEKEMEKRKIENLIQTKSSIKFHMRVQNYNEVKKKWILSEDDNNDNNTFVITRYQNKYIDLCFYSSQIVSKKFLVNVYIEKSQNFCLCFSFYISVEFFLPSINFIMLPNLLKLNNENKVFDLGDIHLNSVISIKVKLKNFFKYPVFIKIFFEKINTLFENMNDGQVKKQINNKKELKNQLNVNENIEQIKDDDKLNNQIKENEKLKNHQNDEKKKCSILKNKKIANKNIKTESIIDKNNIEKPLDKYDVIHNNEVFSNNPYVEEKKDVFEILNNNNFFNNIRDNILLKRKNNIIYFDHKNIKDIIYDEKIRKKKIEFGYFQFIGHDSYILRENDMVYFDIKINKKKIQEEINRRQIKDQLNKKDIEEDISKNSIGEDSNKKTNEDYLQETNAEEEMYKKNNEDELSKTNDENELYKKKKKKKKKLNKKKNDKNVCETTGKNIIENVKSKKEVLGSINIEVLNNIYEFYNLKFLGNIKECKNYWNLQILKRQIKYFYKNNFFIFKNHINLDILPINYNNIFKLYYTNENSYDLYFNIEMDKKIKNFIDINPSVGHVPSNSTTLFSLKIEIKESINLTKKKIPCRFSMHPFNKKNVKISDSLVYDDDLYISLESTEIKVSYNKKKISFKNIPFFNYSKNKLLLENLSNVKLYGELNIIPVNDLDDITSVYSFVPFKEQNIISLLEKNNTNLLFKEKIEDKKYFNCLSSEKIEMKNIKNDLQISNKIEKKKKNENDDLLKSSNIENKMEKGNEDNPIDEFYLTKYDLNISDFDNNNHNNNFEINFNETNKIIDKNKIIKKCFTINGKSNKYINIYCFHHIYKKTFDAMLHIKIKLYDEIKIPIEMVFENDEKEDIFLLTNFKHKEIVDKKEIKKIEKKNEILIISRGILNKINHKIYMLNISNRIFEYLFEKSNEICETEGASLLTAYSKNGNSNNNNVIDCVNYKGSIKENNFSIIKFLFNSFNSLSYKGNYNFYINNKKQENIEFQLKVIEPLVFFNTSFIHINNLILEKSYCFVFYLINFDLIDINFEFDNNSYSSFNSKREVIKIIPSKGTIKSCYKKNKYFYKNLHKSMYDNNEKNNINKNKLNTLRSASSSFIEENSMNYYSSECKFSNRILYDNFQNTLIRKKKKKKSKVNYSDGLNTKNSSSDGSINSSQKTSSLLSSQSNFNSYKNKIKLKNNNHIYNGNKGSRDRISEKYDLDTSCSSDSESSTNTLKEHEKLNNKKNNKFFLINYYLKNIWNVNNGKFKKEIKHIIGKGRSQKIKLYFKPYLEQFYNFSILCKIETKEEPLKINFKMQASRININCYIENFDKEKIRLNLQNSLLRKKNKNNNDLINIYETIDFKETLIGKKKVSNFIIENLCSYDLFYKYYLQKNDDEISIQCSNSYISSSSILIITVEYKPLINQIYENYLILNIADFYIINLKITAISTNFLINFSFHNYDFGNIILFPILDKYINIKKMNLNQYYENSFSSTNSSLSSLMSTYKMKEREKKKKKEMDEKEKNINIFQKDKIQDTENDMKKEKKKKEKYKDEETDKVSHKNKKEKSKKLKKGDKIKNKMKEELKEEDKEEIYKSEINKIEVNKNENTVNELNSLDMKKNNNIEKENDNIDMMNEEENINTAKTKLFIYNNNDEDCYIEYELNECSLKIINSDKKIYLKKRSKTCLIILFKPNEEKNYNYKIPFIINNDLNKIVYIYFTGSANYFKLPFTCNNSNEINFKDVHVGKESINKFTLHNKNSKDISFNIFNYKDIEKYFLSFVKFDNGNLHILKKKEKKTFEIKFLPEKYIQLEIPLYLNINLDEKFIVFYLTNIKVNSVCYKVVLKEKMLTFNKMDTKEDDISKIQENLNDINEIKKKLFKGSNNNKDSINCKKIQLHNTGDMNAQFQIFYPQKYEKFLFLYPKKGIIFSLNIIDIYVFIDTDFISKDLFINDIVVELFPKFNKINNKVFFNIFINSSSNMIKYKSTGMNNLKTIINENNTEELKKELEEEKNISKKNHNVDCMEKKINIFPLKNETIITFLTDIRKEIRKKIEIFNDSQSNFKLKYKFLSNEQNFFSIVKNEDVIKANDSGSFDIVYNPLFVLKKKNNNNYRNNLCEKYQKYCSKIHHLSKLVIYYPNDVIKNYTLLGYSDNNSYEKKICFNLNSKSLNNASVRIKNWINENQTLIVSYYCCDKDLKVLNNNLLFFYIQNKFDLTIREEKHLFFKVTSLKEGIFYVLLILSNEKYEDKYKILLQFEMFKSDFLCVKNINGNKKEILKENVFIYNPLDENILMDTIFDYTYVFFDNSIVLEKKKNNKINVYFCIVKNEKDKNVIISFSNRTLGNYNFKFVLNINMNEFEENFYFNTDLGSLQINEISFTNVCNQKINYDVVIEDFDENNENSKQIFQCEDKITVKPIDTSFFLKNDTLNNLSDKICLTIKYNPPDIRINKAILKLVSKEGIIYKGLLIGKSVSPKPRGPIFCSSQKTTLIDFTNPFFQMKQFFLKADENFIIPFENVKIEARQTIQIPIKCKTRNATSGKLILKSENDNIWMYYLTGQ</sequence>
<keyword evidence="1" id="KW-0175">Coiled coil</keyword>
<proteinExistence type="predicted"/>
<feature type="compositionally biased region" description="Basic and acidic residues" evidence="2">
    <location>
        <begin position="5703"/>
        <end position="5719"/>
    </location>
</feature>
<evidence type="ECO:0000313" key="3">
    <source>
        <dbReference type="EMBL" id="CRG94636.1"/>
    </source>
</evidence>
<feature type="region of interest" description="Disordered" evidence="2">
    <location>
        <begin position="4594"/>
        <end position="4628"/>
    </location>
</feature>
<reference evidence="3" key="1">
    <citation type="submission" date="2015-04" db="EMBL/GenBank/DDBJ databases">
        <authorList>
            <consortium name="Pathogen Informatics"/>
        </authorList>
    </citation>
    <scope>NUCLEOTIDE SEQUENCE [LARGE SCALE GENOMIC DNA]</scope>
    <source>
        <strain evidence="3">8A</strain>
    </source>
</reference>
<gene>
    <name evidence="3" type="ORF">PGAL8A_00203300</name>
</gene>
<feature type="compositionally biased region" description="Basic and acidic residues" evidence="2">
    <location>
        <begin position="3072"/>
        <end position="3208"/>
    </location>
</feature>
<feature type="compositionally biased region" description="Polar residues" evidence="2">
    <location>
        <begin position="5331"/>
        <end position="5341"/>
    </location>
</feature>
<dbReference type="VEuPathDB" id="PlasmoDB:PGAL8A_00203300"/>
<feature type="compositionally biased region" description="Basic and acidic residues" evidence="2">
    <location>
        <begin position="2995"/>
        <end position="3052"/>
    </location>
</feature>
<dbReference type="GO" id="GO:1904158">
    <property type="term" value="P:axonemal central apparatus assembly"/>
    <property type="evidence" value="ECO:0007669"/>
    <property type="project" value="TreeGrafter"/>
</dbReference>
<organism evidence="3 4">
    <name type="scientific">Plasmodium gallinaceum</name>
    <dbReference type="NCBI Taxonomy" id="5849"/>
    <lineage>
        <taxon>Eukaryota</taxon>
        <taxon>Sar</taxon>
        <taxon>Alveolata</taxon>
        <taxon>Apicomplexa</taxon>
        <taxon>Aconoidasida</taxon>
        <taxon>Haemosporida</taxon>
        <taxon>Plasmodiidae</taxon>
        <taxon>Plasmodium</taxon>
        <taxon>Plasmodium (Haemamoeba)</taxon>
    </lineage>
</organism>
<feature type="coiled-coil region" evidence="1">
    <location>
        <begin position="4363"/>
        <end position="4412"/>
    </location>
</feature>
<dbReference type="InterPro" id="IPR013783">
    <property type="entry name" value="Ig-like_fold"/>
</dbReference>
<evidence type="ECO:0000313" key="4">
    <source>
        <dbReference type="Proteomes" id="UP000220797"/>
    </source>
</evidence>
<dbReference type="GO" id="GO:0003341">
    <property type="term" value="P:cilium movement"/>
    <property type="evidence" value="ECO:0007669"/>
    <property type="project" value="TreeGrafter"/>
</dbReference>
<feature type="compositionally biased region" description="Low complexity" evidence="2">
    <location>
        <begin position="5342"/>
        <end position="5354"/>
    </location>
</feature>
<feature type="compositionally biased region" description="Basic and acidic residues" evidence="2">
    <location>
        <begin position="5726"/>
        <end position="5736"/>
    </location>
</feature>